<evidence type="ECO:0000259" key="4">
    <source>
        <dbReference type="PROSITE" id="PS50268"/>
    </source>
</evidence>
<dbReference type="GO" id="GO:0007156">
    <property type="term" value="P:homophilic cell adhesion via plasma membrane adhesion molecules"/>
    <property type="evidence" value="ECO:0007669"/>
    <property type="project" value="InterPro"/>
</dbReference>
<dbReference type="SUPFAM" id="SSF49313">
    <property type="entry name" value="Cadherin-like"/>
    <property type="match status" value="7"/>
</dbReference>
<name>A0A7Z8P286_9EURY</name>
<dbReference type="Pfam" id="PF05345">
    <property type="entry name" value="He_PIG"/>
    <property type="match status" value="6"/>
</dbReference>
<reference evidence="5 6" key="1">
    <citation type="submission" date="2019-06" db="EMBL/GenBank/DDBJ databases">
        <title>Draft genome sequence of Methanolobus vulcani B1d.</title>
        <authorList>
            <person name="Creighbaum A.J."/>
            <person name="Ticak T."/>
            <person name="Hariraju D."/>
            <person name="Arivett B.A."/>
            <person name="Ferguson D.J.Jr."/>
        </authorList>
    </citation>
    <scope>NUCLEOTIDE SEQUENCE [LARGE SCALE GENOMIC DNA]</scope>
    <source>
        <strain evidence="5 6">B1d</strain>
    </source>
</reference>
<keyword evidence="6" id="KW-1185">Reference proteome</keyword>
<proteinExistence type="predicted"/>
<dbReference type="InterPro" id="IPR002126">
    <property type="entry name" value="Cadherin-like_dom"/>
</dbReference>
<organism evidence="5 6">
    <name type="scientific">Methanolobus vulcani</name>
    <dbReference type="NCBI Taxonomy" id="38026"/>
    <lineage>
        <taxon>Archaea</taxon>
        <taxon>Methanobacteriati</taxon>
        <taxon>Methanobacteriota</taxon>
        <taxon>Stenosarchaea group</taxon>
        <taxon>Methanomicrobia</taxon>
        <taxon>Methanosarcinales</taxon>
        <taxon>Methanosarcinaceae</taxon>
        <taxon>Methanolobus</taxon>
    </lineage>
</organism>
<dbReference type="PANTHER" id="PTHR24026">
    <property type="entry name" value="FAT ATYPICAL CADHERIN-RELATED"/>
    <property type="match status" value="1"/>
</dbReference>
<dbReference type="CDD" id="cd11304">
    <property type="entry name" value="Cadherin_repeat"/>
    <property type="match status" value="1"/>
</dbReference>
<dbReference type="OrthoDB" id="137612at2157"/>
<evidence type="ECO:0000256" key="1">
    <source>
        <dbReference type="ARBA" id="ARBA00022692"/>
    </source>
</evidence>
<keyword evidence="1 3" id="KW-0812">Transmembrane</keyword>
<dbReference type="PANTHER" id="PTHR24026:SF126">
    <property type="entry name" value="PROTOCADHERIN FAT 4"/>
    <property type="match status" value="1"/>
</dbReference>
<dbReference type="CDD" id="cd08547">
    <property type="entry name" value="Type_II_cohesin"/>
    <property type="match status" value="1"/>
</dbReference>
<evidence type="ECO:0000256" key="3">
    <source>
        <dbReference type="SAM" id="Phobius"/>
    </source>
</evidence>
<dbReference type="NCBIfam" id="TIGR04213">
    <property type="entry name" value="PGF_pre_PGF"/>
    <property type="match status" value="1"/>
</dbReference>
<dbReference type="Gene3D" id="2.60.40.680">
    <property type="match status" value="1"/>
</dbReference>
<sequence length="1617" mass="175790">MFPSGTEKCNLVKSLLTCVALLIIVLPALSSAVSNESVTIGNTVVNPGTSFSLPIFVGNVTNMSSLSMVLVFDPSLLSADSIVVNDTLSGSKLTYYLNNSTGFANMTLSSVDVSAEGQVHVADVVFFALTSGMSDIIPENVSFENDTIFYPAEFVSNGSVRINYPPVINDIDDKVIIAGSELSFSVSATDADDLVLTYGVEGLPFGYDLNFETGYFKWIPAEADIGTHIVNFSVSDSYAFDFTQVNITVNELVIVDTPPQLEPIDNKYVNENETLSFNVTAIDPEEDAIEYSASMLPEDSSFDTSSGAFIWMPDFDDAGTYLVEFTATANDLSDSENVTITVNNVNHDPKLLNIKSQTVNEGSILEFTIGASDPDGDTLEFGMNGLPPEATLNAVTGEFFWTPDYEDAKVYDVEFSVSDGSLSDSENITITVTNVNRVPVLDLIGDRSVSEDSALIITLSATDADEGDSLTYHTNATFGTLDGNVFIWDTGYGDAGRYIVEFNVTDGMAVDSEIVEITVDDVNRAPELAHIGAQSVNEAEILTITLSATDADEGDSLTYNTNASFGTLDDNVFTWDTGYGDSGTYVVEFNVSDGIAVYSEVVEITVDDVNRAPDLDLIGDRRVSEDSPLIIILSGSDADKDPLTYGTNASFGTLTDNVFVWTPDYDDAGTYIVEFSVSDGLSVDSEIIAITVTDFNRAPELDLIGDRSVSEDSLLSIALSGSDADNDFLIYNTNASFGTLTGNVFEWTPDFGDCGTYIVEFSVSDGLSVDSEIITITVTDVNRAPMLMVIGSQSVDENKTLTIIPDATDDDDDTLYYSLVDSPSGSKIDETTGKFIWTPTYDQAGSYVIRFVVSDGFLKDTEDVTVTVNDVNRPPVMNAPDKVVVSENATVILDLNASDPDDDVLEYSTDASFGTLQGTLFSWTPGYEDAGIYPVTFTVNDAEFKVSKTVTINVTNSNSAPVLYSISDILVNELETVNIALEAVDIDGDELKFSKDVQYGDLEGNIFTWTPGINDSGFHKILFTVTDGQLSDSKTGTIAVGNTNIPPIIGYMEDQQVKENEMLVFTLNASDIDNDTLTYSASDLPAGADIGISNGTFTWIPTYDQAGTYTVEFMVSDKIYTAFDTVLIDVENVNRGPAFGYISGHTINETETLVIDLNATDPDRDAITFSTTSKKGDVIGDSFMWTTGYYDSGDYDIDFKVTDGHLTDNTTVHISVCQTNMPPEFEYIGSYIISEYETLQFSVKANDGDNDPLTYSVSGLPQVSSFNTSTGDFIWKPDYTQSGTYSVEFQVTDGKLNASRAVSISVMDVDKTSNPSIYGFTSSSSSSGGGGSSGGSEDYENIDYMDYSMKYITQGMDIVYEFPNDENDIEYVKFRAQKAASLTKAVIEILKDRSALVSSSPSGTVYRYINIWVGDAKFNSAGYFSSAQISFKVEKKWLSENNADPATIKLYRYSAGSWKELQTSKTGVDDTYYYYKALTSGFSSFSIVSKEKIPVSISTVKKSTVEDVKYSYEIESRFEPEVFDSTATATNMALEPSSTSSLNLGMFLMGIFGIIAIGSVLSYRSRNESLVLSRYYSTLYAVSISVKNATKLENIRSTDYRSLYDIIIAEIKGELKK</sequence>
<dbReference type="Pfam" id="PF17963">
    <property type="entry name" value="Big_9"/>
    <property type="match status" value="3"/>
</dbReference>
<dbReference type="GO" id="GO:0030246">
    <property type="term" value="F:carbohydrate binding"/>
    <property type="evidence" value="ECO:0007669"/>
    <property type="project" value="InterPro"/>
</dbReference>
<dbReference type="InterPro" id="IPR026453">
    <property type="entry name" value="PGF_pre_PGF"/>
</dbReference>
<feature type="domain" description="Cadherin" evidence="4">
    <location>
        <begin position="362"/>
        <end position="441"/>
    </location>
</feature>
<comment type="caution">
    <text evidence="5">The sequence shown here is derived from an EMBL/GenBank/DDBJ whole genome shotgun (WGS) entry which is preliminary data.</text>
</comment>
<dbReference type="NCBIfam" id="NF012211">
    <property type="entry name" value="tand_rpt_95"/>
    <property type="match status" value="2"/>
</dbReference>
<dbReference type="Proteomes" id="UP000319335">
    <property type="component" value="Unassembled WGS sequence"/>
</dbReference>
<accession>A0A7Z8P286</accession>
<feature type="domain" description="Cadherin" evidence="4">
    <location>
        <begin position="807"/>
        <end position="877"/>
    </location>
</feature>
<dbReference type="SMART" id="SM00112">
    <property type="entry name" value="CA"/>
    <property type="match status" value="5"/>
</dbReference>
<gene>
    <name evidence="5" type="ORF">FKV42_08950</name>
</gene>
<dbReference type="EMBL" id="VIAQ01000015">
    <property type="protein sequence ID" value="TQD25169.1"/>
    <property type="molecule type" value="Genomic_DNA"/>
</dbReference>
<evidence type="ECO:0000256" key="2">
    <source>
        <dbReference type="ARBA" id="ARBA00022989"/>
    </source>
</evidence>
<dbReference type="SUPFAM" id="SSF49384">
    <property type="entry name" value="Carbohydrate-binding domain"/>
    <property type="match status" value="1"/>
</dbReference>
<dbReference type="Gene3D" id="2.60.40.10">
    <property type="entry name" value="Immunoglobulins"/>
    <property type="match status" value="7"/>
</dbReference>
<keyword evidence="3" id="KW-0472">Membrane</keyword>
<dbReference type="InterPro" id="IPR006644">
    <property type="entry name" value="Cadg"/>
</dbReference>
<dbReference type="SMART" id="SM00736">
    <property type="entry name" value="CADG"/>
    <property type="match status" value="4"/>
</dbReference>
<evidence type="ECO:0000313" key="6">
    <source>
        <dbReference type="Proteomes" id="UP000319335"/>
    </source>
</evidence>
<feature type="transmembrane region" description="Helical" evidence="3">
    <location>
        <begin position="1544"/>
        <end position="1563"/>
    </location>
</feature>
<feature type="domain" description="Cadherin" evidence="4">
    <location>
        <begin position="1223"/>
        <end position="1317"/>
    </location>
</feature>
<evidence type="ECO:0000313" key="5">
    <source>
        <dbReference type="EMBL" id="TQD25169.1"/>
    </source>
</evidence>
<dbReference type="InterPro" id="IPR013783">
    <property type="entry name" value="Ig-like_fold"/>
</dbReference>
<protein>
    <submittedName>
        <fullName evidence="5">Tandem-95 repeat protein</fullName>
    </submittedName>
</protein>
<dbReference type="RefSeq" id="WP_154809897.1">
    <property type="nucleotide sequence ID" value="NZ_VIAQ01000015.1"/>
</dbReference>
<dbReference type="InterPro" id="IPR008965">
    <property type="entry name" value="CBM2/CBM3_carb-bd_dom_sf"/>
</dbReference>
<keyword evidence="2 3" id="KW-1133">Transmembrane helix</keyword>
<dbReference type="GO" id="GO:0005509">
    <property type="term" value="F:calcium ion binding"/>
    <property type="evidence" value="ECO:0007669"/>
    <property type="project" value="InterPro"/>
</dbReference>
<dbReference type="PROSITE" id="PS50268">
    <property type="entry name" value="CADHERIN_2"/>
    <property type="match status" value="3"/>
</dbReference>
<dbReference type="InterPro" id="IPR015919">
    <property type="entry name" value="Cadherin-like_sf"/>
</dbReference>
<dbReference type="GO" id="GO:0005886">
    <property type="term" value="C:plasma membrane"/>
    <property type="evidence" value="ECO:0007669"/>
    <property type="project" value="UniProtKB-SubCell"/>
</dbReference>